<keyword evidence="2" id="KW-1185">Reference proteome</keyword>
<protein>
    <submittedName>
        <fullName evidence="1">Glycosyltransferase</fullName>
        <ecNumber evidence="1">2.4.-.-</ecNumber>
    </submittedName>
</protein>
<proteinExistence type="predicted"/>
<reference evidence="1" key="1">
    <citation type="submission" date="2023-10" db="EMBL/GenBank/DDBJ databases">
        <title>Whole genome sequencing of actinobacterial strain Amycolatopsis sp. (BCA-696) identifies the underlying plant growth-promoting genes.</title>
        <authorList>
            <person name="Gandham P."/>
            <person name="Vadla N."/>
            <person name="Saji A."/>
            <person name="Srinivas V."/>
            <person name="Ruperao P."/>
            <person name="Selvanayagam S."/>
            <person name="Saxena R.K."/>
            <person name="Rathore A."/>
            <person name="Gopalakrishnan S."/>
            <person name="Thakur V."/>
        </authorList>
    </citation>
    <scope>NUCLEOTIDE SEQUENCE</scope>
    <source>
        <strain evidence="1">BCA-696</strain>
    </source>
</reference>
<dbReference type="EMBL" id="CP150484">
    <property type="protein sequence ID" value="WYW15177.1"/>
    <property type="molecule type" value="Genomic_DNA"/>
</dbReference>
<evidence type="ECO:0000313" key="2">
    <source>
        <dbReference type="Proteomes" id="UP001456344"/>
    </source>
</evidence>
<name>A0ACD5B716_9PSEU</name>
<dbReference type="Proteomes" id="UP001456344">
    <property type="component" value="Chromosome"/>
</dbReference>
<sequence>MTDLCFVSAEGGSSFMEELLEVVADAVRSAGGRARTAVGKYPEAGPDTVYVVVPHEYFVICPDTDFPDAEQVRRTIGFCVEHPGTSTFERTVSLVRALGAAVDIHVDATAELRRRGVKVEHFQLGYTPLWDLWGGDLDSPRDLDVTYLGTAERRRSALLGSYARDLEGLRTRLLTPPHEPMTAARVDFLPGKAKFEHLARSRFLLNLHREQKQTLEWVRTLEAMTNGCVVISETSADIEPLVPGEHLVITRAESLGTVAAALAAEPGRERRLRAAAYEFVRSLDMGPSARMLIDVASSLASGATAAPVTDLASMRRFASTLRSPANALAVDTAPFDARFAGDRSVQGAASPEGLVASAQIIRQVEGARRVATPRWEPAAASLPATADVDVLIVRRTGEADPDELVNDLLTGSVTPKQVLVGEDGVRPWRRPRPYDVLLHDAPLGRGLTRNSLLERSTASWLLVLDGGTRASEFLLERLLAASESADVVHCPIADPVEGLVGALPPEERRLRTLPYLGSGYLVRRSLVDDFGGWTTEVLFEGLEDHLFWRRVAAADRQAALVQEVLLRRQRPDPDSRPMDHDPHRVWAAVESAL</sequence>
<accession>A0ACD5B716</accession>
<keyword evidence="1" id="KW-0328">Glycosyltransferase</keyword>
<organism evidence="1 2">
    <name type="scientific">Amycolatopsis coloradensis</name>
    <dbReference type="NCBI Taxonomy" id="76021"/>
    <lineage>
        <taxon>Bacteria</taxon>
        <taxon>Bacillati</taxon>
        <taxon>Actinomycetota</taxon>
        <taxon>Actinomycetes</taxon>
        <taxon>Pseudonocardiales</taxon>
        <taxon>Pseudonocardiaceae</taxon>
        <taxon>Amycolatopsis</taxon>
    </lineage>
</organism>
<evidence type="ECO:0000313" key="1">
    <source>
        <dbReference type="EMBL" id="WYW15177.1"/>
    </source>
</evidence>
<keyword evidence="1" id="KW-0808">Transferase</keyword>
<dbReference type="EC" id="2.4.-.-" evidence="1"/>
<gene>
    <name evidence="1" type="ORF">LCL61_06380</name>
</gene>